<dbReference type="EMBL" id="JARKIB010000132">
    <property type="protein sequence ID" value="KAJ7734419.1"/>
    <property type="molecule type" value="Genomic_DNA"/>
</dbReference>
<evidence type="ECO:0000256" key="2">
    <source>
        <dbReference type="ARBA" id="ARBA00022670"/>
    </source>
</evidence>
<dbReference type="PANTHER" id="PTHR14218">
    <property type="entry name" value="PROTEASE S8 TRIPEPTIDYL PEPTIDASE I CLN2"/>
    <property type="match status" value="1"/>
</dbReference>
<dbReference type="InterPro" id="IPR015366">
    <property type="entry name" value="S53_propep"/>
</dbReference>
<dbReference type="AlphaFoldDB" id="A0AAD7MVS6"/>
<keyword evidence="7" id="KW-0865">Zymogen</keyword>
<comment type="caution">
    <text evidence="12">The sequence shown here is derived from an EMBL/GenBank/DDBJ whole genome shotgun (WGS) entry which is preliminary data.</text>
</comment>
<dbReference type="GO" id="GO:0008240">
    <property type="term" value="F:tripeptidyl-peptidase activity"/>
    <property type="evidence" value="ECO:0007669"/>
    <property type="project" value="TreeGrafter"/>
</dbReference>
<dbReference type="Proteomes" id="UP001215598">
    <property type="component" value="Unassembled WGS sequence"/>
</dbReference>
<feature type="chain" id="PRO_5042103265" evidence="10">
    <location>
        <begin position="19"/>
        <end position="572"/>
    </location>
</feature>
<sequence>MALYKLLTALLIVTCASAGPMVVHESRSAPPPGFVRQGVAPDNTMLTLRLALASNDVAGLEEKLMSLATPGSSEFRQWLSMDQVKSFVQPSAETGAVFDAFASANGLKPTVISPNGDWVSITLPVSQANKLFAAQFEVFTPPDKTKPITRTLSVSLPAELVGHVVVIHPTTQFLGPGSRLQSASSKSGDNTGPQAPASCDSSVPTGIITPACLQSLYGIPTAPATQKSNALLVTAYVEEYAQTADLAAFLKLLRPDIPSTTTFKVISLDNGTDPQDPDDAGVEADLDIEYTVGIATGVPVEFLSVGGGDTDQDFASSLLDTTTFLDGVPNPPSTMTTSYGLDEEEFGSSLATKICLGYMSLGARGISVLTASGDGGVRGNHDDLTVCNVTDFIPVFPASCPFTTAVGSTQGFAPEKAINFTGGGFSNFFPAKSFQRAAIAGFLKTIPSNFAGTFNKSGRGYPDVAVQGWNFEIVAGGETGLVGGTSASSPTFAGIIALINDRLIAEKKGTLGFLNPFLYSRASSAFTDITIGHNSGFECPASSVAFDAAPGWDPLTGFGSPVFSKLLAAAQE</sequence>
<evidence type="ECO:0000256" key="4">
    <source>
        <dbReference type="ARBA" id="ARBA00022801"/>
    </source>
</evidence>
<dbReference type="SUPFAM" id="SSF54897">
    <property type="entry name" value="Protease propeptides/inhibitors"/>
    <property type="match status" value="1"/>
</dbReference>
<dbReference type="InterPro" id="IPR036852">
    <property type="entry name" value="Peptidase_S8/S53_dom_sf"/>
</dbReference>
<evidence type="ECO:0000313" key="13">
    <source>
        <dbReference type="Proteomes" id="UP001215598"/>
    </source>
</evidence>
<feature type="binding site" evidence="8">
    <location>
        <position position="529"/>
    </location>
    <ligand>
        <name>Ca(2+)</name>
        <dbReference type="ChEBI" id="CHEBI:29108"/>
    </ligand>
</feature>
<evidence type="ECO:0000259" key="11">
    <source>
        <dbReference type="PROSITE" id="PS51695"/>
    </source>
</evidence>
<proteinExistence type="predicted"/>
<dbReference type="SUPFAM" id="SSF52743">
    <property type="entry name" value="Subtilisin-like"/>
    <property type="match status" value="1"/>
</dbReference>
<feature type="binding site" evidence="8">
    <location>
        <position position="551"/>
    </location>
    <ligand>
        <name>Ca(2+)</name>
        <dbReference type="ChEBI" id="CHEBI:29108"/>
    </ligand>
</feature>
<feature type="active site" description="Charge relay system" evidence="8">
    <location>
        <position position="287"/>
    </location>
</feature>
<evidence type="ECO:0000256" key="1">
    <source>
        <dbReference type="ARBA" id="ARBA00004239"/>
    </source>
</evidence>
<comment type="subcellular location">
    <subcellularLocation>
        <location evidence="1">Secreted</location>
        <location evidence="1">Extracellular space</location>
    </subcellularLocation>
</comment>
<dbReference type="GO" id="GO:0046872">
    <property type="term" value="F:metal ion binding"/>
    <property type="evidence" value="ECO:0007669"/>
    <property type="project" value="UniProtKB-UniRule"/>
</dbReference>
<dbReference type="SMART" id="SM00944">
    <property type="entry name" value="Pro-kuma_activ"/>
    <property type="match status" value="1"/>
</dbReference>
<dbReference type="CDD" id="cd11377">
    <property type="entry name" value="Pro-peptidase_S53"/>
    <property type="match status" value="1"/>
</dbReference>
<evidence type="ECO:0000256" key="6">
    <source>
        <dbReference type="ARBA" id="ARBA00022837"/>
    </source>
</evidence>
<evidence type="ECO:0000256" key="10">
    <source>
        <dbReference type="SAM" id="SignalP"/>
    </source>
</evidence>
<dbReference type="InterPro" id="IPR030400">
    <property type="entry name" value="Sedolisin_dom"/>
</dbReference>
<evidence type="ECO:0000256" key="8">
    <source>
        <dbReference type="PROSITE-ProRule" id="PRU01032"/>
    </source>
</evidence>
<feature type="domain" description="Peptidase S53" evidence="11">
    <location>
        <begin position="207"/>
        <end position="572"/>
    </location>
</feature>
<feature type="binding site" evidence="8">
    <location>
        <position position="528"/>
    </location>
    <ligand>
        <name>Ca(2+)</name>
        <dbReference type="ChEBI" id="CHEBI:29108"/>
    </ligand>
</feature>
<accession>A0AAD7MVS6</accession>
<feature type="active site" description="Charge relay system" evidence="8">
    <location>
        <position position="283"/>
    </location>
</feature>
<protein>
    <submittedName>
        <fullName evidence="12">Family S53 protease-like protein</fullName>
    </submittedName>
</protein>
<feature type="binding site" evidence="8">
    <location>
        <position position="553"/>
    </location>
    <ligand>
        <name>Ca(2+)</name>
        <dbReference type="ChEBI" id="CHEBI:29108"/>
    </ligand>
</feature>
<keyword evidence="5 8" id="KW-0720">Serine protease</keyword>
<feature type="active site" description="Charge relay system" evidence="8">
    <location>
        <position position="486"/>
    </location>
</feature>
<dbReference type="GO" id="GO:0004252">
    <property type="term" value="F:serine-type endopeptidase activity"/>
    <property type="evidence" value="ECO:0007669"/>
    <property type="project" value="UniProtKB-UniRule"/>
</dbReference>
<dbReference type="GO" id="GO:0005576">
    <property type="term" value="C:extracellular region"/>
    <property type="evidence" value="ECO:0007669"/>
    <property type="project" value="UniProtKB-SubCell"/>
</dbReference>
<keyword evidence="4 8" id="KW-0378">Hydrolase</keyword>
<keyword evidence="13" id="KW-1185">Reference proteome</keyword>
<dbReference type="PROSITE" id="PS51695">
    <property type="entry name" value="SEDOLISIN"/>
    <property type="match status" value="1"/>
</dbReference>
<dbReference type="Pfam" id="PF09286">
    <property type="entry name" value="Pro-kuma_activ"/>
    <property type="match status" value="1"/>
</dbReference>
<feature type="region of interest" description="Disordered" evidence="9">
    <location>
        <begin position="175"/>
        <end position="201"/>
    </location>
</feature>
<evidence type="ECO:0000256" key="3">
    <source>
        <dbReference type="ARBA" id="ARBA00022723"/>
    </source>
</evidence>
<feature type="signal peptide" evidence="10">
    <location>
        <begin position="1"/>
        <end position="18"/>
    </location>
</feature>
<comment type="cofactor">
    <cofactor evidence="8">
        <name>Ca(2+)</name>
        <dbReference type="ChEBI" id="CHEBI:29108"/>
    </cofactor>
    <text evidence="8">Binds 1 Ca(2+) ion per subunit.</text>
</comment>
<keyword evidence="10" id="KW-0732">Signal</keyword>
<evidence type="ECO:0000256" key="9">
    <source>
        <dbReference type="SAM" id="MobiDB-lite"/>
    </source>
</evidence>
<evidence type="ECO:0000256" key="7">
    <source>
        <dbReference type="ARBA" id="ARBA00023145"/>
    </source>
</evidence>
<dbReference type="InterPro" id="IPR050819">
    <property type="entry name" value="Tripeptidyl-peptidase_I"/>
</dbReference>
<reference evidence="12" key="1">
    <citation type="submission" date="2023-03" db="EMBL/GenBank/DDBJ databases">
        <title>Massive genome expansion in bonnet fungi (Mycena s.s.) driven by repeated elements and novel gene families across ecological guilds.</title>
        <authorList>
            <consortium name="Lawrence Berkeley National Laboratory"/>
            <person name="Harder C.B."/>
            <person name="Miyauchi S."/>
            <person name="Viragh M."/>
            <person name="Kuo A."/>
            <person name="Thoen E."/>
            <person name="Andreopoulos B."/>
            <person name="Lu D."/>
            <person name="Skrede I."/>
            <person name="Drula E."/>
            <person name="Henrissat B."/>
            <person name="Morin E."/>
            <person name="Kohler A."/>
            <person name="Barry K."/>
            <person name="LaButti K."/>
            <person name="Morin E."/>
            <person name="Salamov A."/>
            <person name="Lipzen A."/>
            <person name="Mereny Z."/>
            <person name="Hegedus B."/>
            <person name="Baldrian P."/>
            <person name="Stursova M."/>
            <person name="Weitz H."/>
            <person name="Taylor A."/>
            <person name="Grigoriev I.V."/>
            <person name="Nagy L.G."/>
            <person name="Martin F."/>
            <person name="Kauserud H."/>
        </authorList>
    </citation>
    <scope>NUCLEOTIDE SEQUENCE</scope>
    <source>
        <strain evidence="12">CBHHK182m</strain>
    </source>
</reference>
<dbReference type="GO" id="GO:0006508">
    <property type="term" value="P:proteolysis"/>
    <property type="evidence" value="ECO:0007669"/>
    <property type="project" value="UniProtKB-KW"/>
</dbReference>
<dbReference type="PROSITE" id="PS00138">
    <property type="entry name" value="SUBTILASE_SER"/>
    <property type="match status" value="1"/>
</dbReference>
<dbReference type="PANTHER" id="PTHR14218:SF10">
    <property type="entry name" value="PEPTIDASE S53 DOMAIN-CONTAINING PROTEIN"/>
    <property type="match status" value="1"/>
</dbReference>
<name>A0AAD7MVS6_9AGAR</name>
<organism evidence="12 13">
    <name type="scientific">Mycena metata</name>
    <dbReference type="NCBI Taxonomy" id="1033252"/>
    <lineage>
        <taxon>Eukaryota</taxon>
        <taxon>Fungi</taxon>
        <taxon>Dikarya</taxon>
        <taxon>Basidiomycota</taxon>
        <taxon>Agaricomycotina</taxon>
        <taxon>Agaricomycetes</taxon>
        <taxon>Agaricomycetidae</taxon>
        <taxon>Agaricales</taxon>
        <taxon>Marasmiineae</taxon>
        <taxon>Mycenaceae</taxon>
        <taxon>Mycena</taxon>
    </lineage>
</organism>
<gene>
    <name evidence="12" type="ORF">B0H16DRAFT_1577782</name>
</gene>
<dbReference type="InterPro" id="IPR023828">
    <property type="entry name" value="Peptidase_S8_Ser-AS"/>
</dbReference>
<evidence type="ECO:0000256" key="5">
    <source>
        <dbReference type="ARBA" id="ARBA00022825"/>
    </source>
</evidence>
<keyword evidence="6 8" id="KW-0106">Calcium</keyword>
<dbReference type="CDD" id="cd04056">
    <property type="entry name" value="Peptidases_S53"/>
    <property type="match status" value="1"/>
</dbReference>
<keyword evidence="3 8" id="KW-0479">Metal-binding</keyword>
<keyword evidence="2 8" id="KW-0645">Protease</keyword>
<evidence type="ECO:0000313" key="12">
    <source>
        <dbReference type="EMBL" id="KAJ7734419.1"/>
    </source>
</evidence>
<dbReference type="Gene3D" id="3.40.50.200">
    <property type="entry name" value="Peptidase S8/S53 domain"/>
    <property type="match status" value="1"/>
</dbReference>